<feature type="signal peptide" evidence="1">
    <location>
        <begin position="1"/>
        <end position="22"/>
    </location>
</feature>
<proteinExistence type="predicted"/>
<protein>
    <recommendedName>
        <fullName evidence="2">DUF8017 domain-containing protein</fullName>
    </recommendedName>
</protein>
<evidence type="ECO:0000256" key="1">
    <source>
        <dbReference type="SAM" id="SignalP"/>
    </source>
</evidence>
<dbReference type="RefSeq" id="WP_345180792.1">
    <property type="nucleotide sequence ID" value="NZ_BAABFQ010000008.1"/>
</dbReference>
<reference evidence="4" key="1">
    <citation type="journal article" date="2019" name="Int. J. Syst. Evol. Microbiol.">
        <title>The Global Catalogue of Microorganisms (GCM) 10K type strain sequencing project: providing services to taxonomists for standard genome sequencing and annotation.</title>
        <authorList>
            <consortium name="The Broad Institute Genomics Platform"/>
            <consortium name="The Broad Institute Genome Sequencing Center for Infectious Disease"/>
            <person name="Wu L."/>
            <person name="Ma J."/>
        </authorList>
    </citation>
    <scope>NUCLEOTIDE SEQUENCE [LARGE SCALE GENOMIC DNA]</scope>
    <source>
        <strain evidence="4">KACC 13778</strain>
    </source>
</reference>
<evidence type="ECO:0000313" key="3">
    <source>
        <dbReference type="EMBL" id="MFC5491574.1"/>
    </source>
</evidence>
<feature type="domain" description="DUF8017" evidence="2">
    <location>
        <begin position="31"/>
        <end position="101"/>
    </location>
</feature>
<sequence>MTRARVAAVLGVVAVLCVVATAAVALTREDTAPDAPTLTVAGPEGSFEVPADGWKVEDADVRVFYADEQGRPVAVVHGPAVFRAGYCGKDSNQAFAGFTREPLGAWTGALGEAGPVDREAVVLEDGTVARLSRVDVEVDSAAPCSASRVEVSMLEVGGVRAVLVRDAGALPDDDVLLSLELS</sequence>
<dbReference type="Pfam" id="PF26056">
    <property type="entry name" value="DUF8017"/>
    <property type="match status" value="1"/>
</dbReference>
<organism evidence="3 4">
    <name type="scientific">Nocardioides caricicola</name>
    <dbReference type="NCBI Taxonomy" id="634770"/>
    <lineage>
        <taxon>Bacteria</taxon>
        <taxon>Bacillati</taxon>
        <taxon>Actinomycetota</taxon>
        <taxon>Actinomycetes</taxon>
        <taxon>Propionibacteriales</taxon>
        <taxon>Nocardioidaceae</taxon>
        <taxon>Nocardioides</taxon>
    </lineage>
</organism>
<dbReference type="EMBL" id="JBHSMD010000001">
    <property type="protein sequence ID" value="MFC5491574.1"/>
    <property type="molecule type" value="Genomic_DNA"/>
</dbReference>
<keyword evidence="1" id="KW-0732">Signal</keyword>
<feature type="chain" id="PRO_5046753223" description="DUF8017 domain-containing protein" evidence="1">
    <location>
        <begin position="23"/>
        <end position="182"/>
    </location>
</feature>
<dbReference type="Proteomes" id="UP001595956">
    <property type="component" value="Unassembled WGS sequence"/>
</dbReference>
<name>A0ABW0MXG3_9ACTN</name>
<dbReference type="InterPro" id="IPR058330">
    <property type="entry name" value="DUF8017"/>
</dbReference>
<accession>A0ABW0MXG3</accession>
<keyword evidence="4" id="KW-1185">Reference proteome</keyword>
<evidence type="ECO:0000259" key="2">
    <source>
        <dbReference type="Pfam" id="PF26056"/>
    </source>
</evidence>
<evidence type="ECO:0000313" key="4">
    <source>
        <dbReference type="Proteomes" id="UP001595956"/>
    </source>
</evidence>
<gene>
    <name evidence="3" type="ORF">ACFPKY_00600</name>
</gene>
<comment type="caution">
    <text evidence="3">The sequence shown here is derived from an EMBL/GenBank/DDBJ whole genome shotgun (WGS) entry which is preliminary data.</text>
</comment>